<evidence type="ECO:0000313" key="3">
    <source>
        <dbReference type="WBParaSite" id="ALUE_0000480201-mRNA-1"/>
    </source>
</evidence>
<dbReference type="InterPro" id="IPR027267">
    <property type="entry name" value="AH/BAR_dom_sf"/>
</dbReference>
<dbReference type="WBParaSite" id="ALUE_0000480201-mRNA-1">
    <property type="protein sequence ID" value="ALUE_0000480201-mRNA-1"/>
    <property type="gene ID" value="ALUE_0000480201"/>
</dbReference>
<dbReference type="Gene3D" id="1.20.1270.60">
    <property type="entry name" value="Arfaptin homology (AH) domain/BAR domain"/>
    <property type="match status" value="1"/>
</dbReference>
<dbReference type="InterPro" id="IPR004148">
    <property type="entry name" value="BAR_dom"/>
</dbReference>
<evidence type="ECO:0000313" key="2">
    <source>
        <dbReference type="Proteomes" id="UP000036681"/>
    </source>
</evidence>
<reference evidence="3" key="1">
    <citation type="submission" date="2017-02" db="UniProtKB">
        <authorList>
            <consortium name="WormBaseParasite"/>
        </authorList>
    </citation>
    <scope>IDENTIFICATION</scope>
</reference>
<evidence type="ECO:0000259" key="1">
    <source>
        <dbReference type="Pfam" id="PF03114"/>
    </source>
</evidence>
<dbReference type="Pfam" id="PF03114">
    <property type="entry name" value="BAR"/>
    <property type="match status" value="1"/>
</dbReference>
<dbReference type="SUPFAM" id="SSF103657">
    <property type="entry name" value="BAR/IMD domain-like"/>
    <property type="match status" value="1"/>
</dbReference>
<dbReference type="GO" id="GO:0005737">
    <property type="term" value="C:cytoplasm"/>
    <property type="evidence" value="ECO:0007669"/>
    <property type="project" value="InterPro"/>
</dbReference>
<protein>
    <submittedName>
        <fullName evidence="3">BAR domain-containing protein</fullName>
    </submittedName>
</protein>
<organism evidence="2 3">
    <name type="scientific">Ascaris lumbricoides</name>
    <name type="common">Giant roundworm</name>
    <dbReference type="NCBI Taxonomy" id="6252"/>
    <lineage>
        <taxon>Eukaryota</taxon>
        <taxon>Metazoa</taxon>
        <taxon>Ecdysozoa</taxon>
        <taxon>Nematoda</taxon>
        <taxon>Chromadorea</taxon>
        <taxon>Rhabditida</taxon>
        <taxon>Spirurina</taxon>
        <taxon>Ascaridomorpha</taxon>
        <taxon>Ascaridoidea</taxon>
        <taxon>Ascarididae</taxon>
        <taxon>Ascaris</taxon>
    </lineage>
</organism>
<dbReference type="AlphaFoldDB" id="A0A0M3HRA6"/>
<dbReference type="Proteomes" id="UP000036681">
    <property type="component" value="Unplaced"/>
</dbReference>
<keyword evidence="2" id="KW-1185">Reference proteome</keyword>
<name>A0A0M3HRA6_ASCLU</name>
<proteinExistence type="predicted"/>
<feature type="domain" description="BAR" evidence="1">
    <location>
        <begin position="58"/>
        <end position="238"/>
    </location>
</feature>
<accession>A0A0M3HRA6</accession>
<sequence length="246" mass="28744">MFPTEHTAGECGIKFMSRKACEGRLFSRVRYSLLLKLGRTQETSYPPEVIAQMNLLPIMRDLADDVQRCVDAIATKFHLEEGSASNVSENFAMPLKILIEHVTDHKEYVEFLKTQCELYDDIGQIQRNLHTGLQDMVLNPLRTFIITDFDRIMREITTLNERRRDMDIAADEAKRGSVETKMQRTFRAEQTKRDYEMQFALVKAELRKLPSIQIEQAKCLKYFNELMFNYHSQMEALLVKHRADKV</sequence>